<dbReference type="AlphaFoldDB" id="A0AAD7GKF2"/>
<feature type="compositionally biased region" description="Low complexity" evidence="1">
    <location>
        <begin position="115"/>
        <end position="128"/>
    </location>
</feature>
<sequence length="223" mass="24872">MHQQTRTPYYTARTTVYTSRATTRCSGCSSCKRSLRSMRRRSTTCCSSFPVHAGACRAFSPPLTARAQGGDCLWGPFTSRRAGRGPRAALPPARRVLVRRELLPDGRTRRHTRPRQPLQQPLQAPRGRLAGPCPGRIRAEALPLILPPRPRWNKTIGAARCTGFQCVDPLSLVTFPVPVGPAPLDDPRRAMFRVDEHFLLCYDRCAFFVDKAGASSERAFGRR</sequence>
<feature type="region of interest" description="Disordered" evidence="1">
    <location>
        <begin position="105"/>
        <end position="129"/>
    </location>
</feature>
<evidence type="ECO:0000313" key="2">
    <source>
        <dbReference type="EMBL" id="KAJ7698900.1"/>
    </source>
</evidence>
<organism evidence="2 3">
    <name type="scientific">Mycena rosella</name>
    <name type="common">Pink bonnet</name>
    <name type="synonym">Agaricus rosellus</name>
    <dbReference type="NCBI Taxonomy" id="1033263"/>
    <lineage>
        <taxon>Eukaryota</taxon>
        <taxon>Fungi</taxon>
        <taxon>Dikarya</taxon>
        <taxon>Basidiomycota</taxon>
        <taxon>Agaricomycotina</taxon>
        <taxon>Agaricomycetes</taxon>
        <taxon>Agaricomycetidae</taxon>
        <taxon>Agaricales</taxon>
        <taxon>Marasmiineae</taxon>
        <taxon>Mycenaceae</taxon>
        <taxon>Mycena</taxon>
    </lineage>
</organism>
<keyword evidence="3" id="KW-1185">Reference proteome</keyword>
<gene>
    <name evidence="2" type="ORF">B0H17DRAFT_315317</name>
</gene>
<protein>
    <submittedName>
        <fullName evidence="2">Uncharacterized protein</fullName>
    </submittedName>
</protein>
<dbReference type="EMBL" id="JARKIE010000024">
    <property type="protein sequence ID" value="KAJ7698900.1"/>
    <property type="molecule type" value="Genomic_DNA"/>
</dbReference>
<comment type="caution">
    <text evidence="2">The sequence shown here is derived from an EMBL/GenBank/DDBJ whole genome shotgun (WGS) entry which is preliminary data.</text>
</comment>
<proteinExistence type="predicted"/>
<name>A0AAD7GKF2_MYCRO</name>
<evidence type="ECO:0000256" key="1">
    <source>
        <dbReference type="SAM" id="MobiDB-lite"/>
    </source>
</evidence>
<reference evidence="2" key="1">
    <citation type="submission" date="2023-03" db="EMBL/GenBank/DDBJ databases">
        <title>Massive genome expansion in bonnet fungi (Mycena s.s.) driven by repeated elements and novel gene families across ecological guilds.</title>
        <authorList>
            <consortium name="Lawrence Berkeley National Laboratory"/>
            <person name="Harder C.B."/>
            <person name="Miyauchi S."/>
            <person name="Viragh M."/>
            <person name="Kuo A."/>
            <person name="Thoen E."/>
            <person name="Andreopoulos B."/>
            <person name="Lu D."/>
            <person name="Skrede I."/>
            <person name="Drula E."/>
            <person name="Henrissat B."/>
            <person name="Morin E."/>
            <person name="Kohler A."/>
            <person name="Barry K."/>
            <person name="LaButti K."/>
            <person name="Morin E."/>
            <person name="Salamov A."/>
            <person name="Lipzen A."/>
            <person name="Mereny Z."/>
            <person name="Hegedus B."/>
            <person name="Baldrian P."/>
            <person name="Stursova M."/>
            <person name="Weitz H."/>
            <person name="Taylor A."/>
            <person name="Grigoriev I.V."/>
            <person name="Nagy L.G."/>
            <person name="Martin F."/>
            <person name="Kauserud H."/>
        </authorList>
    </citation>
    <scope>NUCLEOTIDE SEQUENCE</scope>
    <source>
        <strain evidence="2">CBHHK067</strain>
    </source>
</reference>
<accession>A0AAD7GKF2</accession>
<dbReference type="Proteomes" id="UP001221757">
    <property type="component" value="Unassembled WGS sequence"/>
</dbReference>
<evidence type="ECO:0000313" key="3">
    <source>
        <dbReference type="Proteomes" id="UP001221757"/>
    </source>
</evidence>